<accession>A0A7W8D7D1</accession>
<keyword evidence="2" id="KW-1185">Reference proteome</keyword>
<dbReference type="NCBIfam" id="TIGR02292">
    <property type="entry name" value="ygfB_yecA"/>
    <property type="match status" value="1"/>
</dbReference>
<dbReference type="Proteomes" id="UP000521199">
    <property type="component" value="Unassembled WGS sequence"/>
</dbReference>
<protein>
    <recommendedName>
        <fullName evidence="3">YecA family protein</fullName>
    </recommendedName>
</protein>
<organism evidence="1 2">
    <name type="scientific">Chiayiivirga flava</name>
    <dbReference type="NCBI Taxonomy" id="659595"/>
    <lineage>
        <taxon>Bacteria</taxon>
        <taxon>Pseudomonadati</taxon>
        <taxon>Pseudomonadota</taxon>
        <taxon>Gammaproteobacteria</taxon>
        <taxon>Lysobacterales</taxon>
        <taxon>Lysobacteraceae</taxon>
        <taxon>Chiayiivirga</taxon>
    </lineage>
</organism>
<reference evidence="1 2" key="1">
    <citation type="submission" date="2020-08" db="EMBL/GenBank/DDBJ databases">
        <title>Genomic Encyclopedia of Type Strains, Phase IV (KMG-IV): sequencing the most valuable type-strain genomes for metagenomic binning, comparative biology and taxonomic classification.</title>
        <authorList>
            <person name="Goeker M."/>
        </authorList>
    </citation>
    <scope>NUCLEOTIDE SEQUENCE [LARGE SCALE GENOMIC DNA]</scope>
    <source>
        <strain evidence="1 2">DSM 24163</strain>
    </source>
</reference>
<comment type="caution">
    <text evidence="1">The sequence shown here is derived from an EMBL/GenBank/DDBJ whole genome shotgun (WGS) entry which is preliminary data.</text>
</comment>
<dbReference type="InterPro" id="IPR036255">
    <property type="entry name" value="YgfB-like_sf"/>
</dbReference>
<dbReference type="SUPFAM" id="SSF101327">
    <property type="entry name" value="YgfB-like"/>
    <property type="match status" value="1"/>
</dbReference>
<evidence type="ECO:0000313" key="2">
    <source>
        <dbReference type="Proteomes" id="UP000521199"/>
    </source>
</evidence>
<dbReference type="Gene3D" id="3.10.450.50">
    <property type="match status" value="1"/>
</dbReference>
<dbReference type="RefSeq" id="WP_183961770.1">
    <property type="nucleotide sequence ID" value="NZ_JACHHP010000005.1"/>
</dbReference>
<evidence type="ECO:0000313" key="1">
    <source>
        <dbReference type="EMBL" id="MBB5209230.1"/>
    </source>
</evidence>
<dbReference type="SUPFAM" id="SSF103642">
    <property type="entry name" value="Sec-C motif"/>
    <property type="match status" value="1"/>
</dbReference>
<name>A0A7W8D7D1_9GAMM</name>
<dbReference type="EMBL" id="JACHHP010000005">
    <property type="protein sequence ID" value="MBB5209230.1"/>
    <property type="molecule type" value="Genomic_DNA"/>
</dbReference>
<dbReference type="Pfam" id="PF03695">
    <property type="entry name" value="UPF0149"/>
    <property type="match status" value="1"/>
</dbReference>
<proteinExistence type="predicted"/>
<dbReference type="Pfam" id="PF02810">
    <property type="entry name" value="SEC-C"/>
    <property type="match status" value="1"/>
</dbReference>
<gene>
    <name evidence="1" type="ORF">HNQ52_002793</name>
</gene>
<dbReference type="InterPro" id="IPR004027">
    <property type="entry name" value="SEC_C_motif"/>
</dbReference>
<dbReference type="InterPro" id="IPR011978">
    <property type="entry name" value="YgfB-like"/>
</dbReference>
<dbReference type="AlphaFoldDB" id="A0A7W8D7D1"/>
<evidence type="ECO:0008006" key="3">
    <source>
        <dbReference type="Google" id="ProtNLM"/>
    </source>
</evidence>
<sequence length="284" mass="31325">MPAIQPPTPKPATFDDAAIERLEMLLIQQALPAGGLPLEAVHGLFSAAIVGPGETVMPGELLPYVWGQDHEWESVEAAQDALDLLMGLWNDIARRVVNDPETERDVAVPLVALPTDIDESDPDSWNDDHDFPVGAAWAVGFMIAFGLREDEWEARIAQNEQISEDINDIFALLPEPEEDDEHTHADSLDAAATVQLAPDDEPEDPDSVDEALFDAADAEPLTFRERMEIVGELPYILHDLNLQRLHEATPRTPARREETPGRNELCPCGSGKKFKRCHGAPTLH</sequence>